<dbReference type="PANTHER" id="PTHR39757:SF5">
    <property type="entry name" value="OS02G0190600 PROTEIN"/>
    <property type="match status" value="1"/>
</dbReference>
<evidence type="ECO:0000313" key="6">
    <source>
        <dbReference type="Proteomes" id="UP001589733"/>
    </source>
</evidence>
<dbReference type="EMBL" id="JBHLYR010000060">
    <property type="protein sequence ID" value="MFB9994254.1"/>
    <property type="molecule type" value="Genomic_DNA"/>
</dbReference>
<evidence type="ECO:0000256" key="2">
    <source>
        <dbReference type="ARBA" id="ARBA00022746"/>
    </source>
</evidence>
<dbReference type="InterPro" id="IPR010108">
    <property type="entry name" value="Lycopene_cyclase_b/e"/>
</dbReference>
<reference evidence="5 6" key="1">
    <citation type="submission" date="2024-09" db="EMBL/GenBank/DDBJ databases">
        <authorList>
            <person name="Sun Q."/>
            <person name="Mori K."/>
        </authorList>
    </citation>
    <scope>NUCLEOTIDE SEQUENCE [LARGE SCALE GENOMIC DNA]</scope>
    <source>
        <strain evidence="5 6">JCM 13503</strain>
    </source>
</reference>
<proteinExistence type="inferred from homology"/>
<evidence type="ECO:0000313" key="5">
    <source>
        <dbReference type="EMBL" id="MFB9994254.1"/>
    </source>
</evidence>
<feature type="region of interest" description="Disordered" evidence="4">
    <location>
        <begin position="441"/>
        <end position="519"/>
    </location>
</feature>
<dbReference type="PRINTS" id="PR00420">
    <property type="entry name" value="RNGMNOXGNASE"/>
</dbReference>
<organism evidence="5 6">
    <name type="scientific">Deinococcus oregonensis</name>
    <dbReference type="NCBI Taxonomy" id="1805970"/>
    <lineage>
        <taxon>Bacteria</taxon>
        <taxon>Thermotogati</taxon>
        <taxon>Deinococcota</taxon>
        <taxon>Deinococci</taxon>
        <taxon>Deinococcales</taxon>
        <taxon>Deinococcaceae</taxon>
        <taxon>Deinococcus</taxon>
    </lineage>
</organism>
<keyword evidence="3" id="KW-0520">NAD</keyword>
<comment type="similarity">
    <text evidence="1">Belongs to the lycopene cyclase family.</text>
</comment>
<dbReference type="Proteomes" id="UP001589733">
    <property type="component" value="Unassembled WGS sequence"/>
</dbReference>
<comment type="caution">
    <text evidence="5">The sequence shown here is derived from an EMBL/GenBank/DDBJ whole genome shotgun (WGS) entry which is preliminary data.</text>
</comment>
<dbReference type="PANTHER" id="PTHR39757">
    <property type="match status" value="1"/>
</dbReference>
<dbReference type="Gene3D" id="3.50.50.60">
    <property type="entry name" value="FAD/NAD(P)-binding domain"/>
    <property type="match status" value="1"/>
</dbReference>
<gene>
    <name evidence="5" type="ORF">ACFFLM_20055</name>
</gene>
<dbReference type="RefSeq" id="WP_380014670.1">
    <property type="nucleotide sequence ID" value="NZ_JBHLYR010000060.1"/>
</dbReference>
<feature type="compositionally biased region" description="Basic and acidic residues" evidence="4">
    <location>
        <begin position="484"/>
        <end position="519"/>
    </location>
</feature>
<name>A0ABV6B3C1_9DEIO</name>
<accession>A0ABV6B3C1</accession>
<protein>
    <submittedName>
        <fullName evidence="5">Lycopene cyclase family protein</fullName>
    </submittedName>
</protein>
<dbReference type="NCBIfam" id="TIGR01790">
    <property type="entry name" value="carotene-cycl"/>
    <property type="match status" value="1"/>
</dbReference>
<dbReference type="Pfam" id="PF05834">
    <property type="entry name" value="Lycopene_cycl"/>
    <property type="match status" value="1"/>
</dbReference>
<evidence type="ECO:0000256" key="3">
    <source>
        <dbReference type="ARBA" id="ARBA00023027"/>
    </source>
</evidence>
<evidence type="ECO:0000256" key="1">
    <source>
        <dbReference type="ARBA" id="ARBA00006599"/>
    </source>
</evidence>
<keyword evidence="2" id="KW-0125">Carotenoid biosynthesis</keyword>
<dbReference type="SUPFAM" id="SSF51905">
    <property type="entry name" value="FAD/NAD(P)-binding domain"/>
    <property type="match status" value="1"/>
</dbReference>
<dbReference type="InterPro" id="IPR036188">
    <property type="entry name" value="FAD/NAD-bd_sf"/>
</dbReference>
<sequence length="519" mass="54710">MQHDTAARPPHATPLPDSPLTDVLVIGGGPAGMALAAELAVRGLLVRLVAPHPPRRFAPTYGAWLDELPAWAQACTADVWADVRAYTGPQTTSLTRPYALLDNSALLAALLARAGKNLIWTQGTVIRADPRPLAGGLLLAHGAAGERWPARVTVDAGGHGGTITRPRHPGGAALQTAYGLTATFARPPSAPGAMVWMDWRQPSSVPPGAAPTFLYAMHLGGQRYFVQETSLVARPGLTRTELEARLHARLNAAGTPPTQIEFTEWVAFPMNTAAPEPGSILAFGSAGGLVHPVSGFQVSGALADAPAVAQAIADAMPDGEEATCAAWHVLWPPERRAARELALMGLDALLRLPLEGLPAFFQSFFGQSAVHWHAFLAPRTPTPVLARTMLRVFAHAPNAVRLRLIEAAVAASGVSLRALGSLLPRPTPSLNTALTLFPAGLHAGTSGSGMTQPEQSQREDQNETVEDGMQGATGSADANGLDPNVDREEKLAELRENLADVTHEEGQRLEEAKAEIASE</sequence>
<keyword evidence="6" id="KW-1185">Reference proteome</keyword>
<evidence type="ECO:0000256" key="4">
    <source>
        <dbReference type="SAM" id="MobiDB-lite"/>
    </source>
</evidence>